<dbReference type="SMART" id="SM00465">
    <property type="entry name" value="GIYc"/>
    <property type="match status" value="1"/>
</dbReference>
<dbReference type="Proteomes" id="UP000031829">
    <property type="component" value="Chromosome"/>
</dbReference>
<dbReference type="CDD" id="cd10451">
    <property type="entry name" value="GIY-YIG_LuxR_like"/>
    <property type="match status" value="1"/>
</dbReference>
<dbReference type="InterPro" id="IPR000305">
    <property type="entry name" value="GIY-YIG_endonuc"/>
</dbReference>
<accession>A0A0B6AIG0</accession>
<protein>
    <submittedName>
        <fullName evidence="1">Uncharacterized protein</fullName>
    </submittedName>
</protein>
<dbReference type="EMBL" id="CP009920">
    <property type="protein sequence ID" value="AJI24675.1"/>
    <property type="molecule type" value="Genomic_DNA"/>
</dbReference>
<dbReference type="GeneID" id="93641522"/>
<name>A0A0B6AIG0_PRIM2</name>
<dbReference type="RefSeq" id="WP_034653675.1">
    <property type="nucleotide sequence ID" value="NZ_BCVB01000003.1"/>
</dbReference>
<dbReference type="InterPro" id="IPR018656">
    <property type="entry name" value="DUF2087"/>
</dbReference>
<dbReference type="KEGG" id="bmeg:BG04_3463"/>
<dbReference type="InterPro" id="IPR035901">
    <property type="entry name" value="GIY-YIG_endonuc_sf"/>
</dbReference>
<dbReference type="HOGENOM" id="CLU_726982_0_0_9"/>
<dbReference type="SUPFAM" id="SSF82771">
    <property type="entry name" value="GIY-YIG endonuclease"/>
    <property type="match status" value="1"/>
</dbReference>
<dbReference type="PROSITE" id="PS50164">
    <property type="entry name" value="GIY_YIG"/>
    <property type="match status" value="1"/>
</dbReference>
<reference evidence="1 2" key="1">
    <citation type="journal article" date="2015" name="Genome Announc.">
        <title>Complete genome sequences for 35 biothreat assay-relevant bacillus species.</title>
        <authorList>
            <person name="Johnson S.L."/>
            <person name="Daligault H.E."/>
            <person name="Davenport K.W."/>
            <person name="Jaissle J."/>
            <person name="Frey K.G."/>
            <person name="Ladner J.T."/>
            <person name="Broomall S.M."/>
            <person name="Bishop-Lilly K.A."/>
            <person name="Bruce D.C."/>
            <person name="Gibbons H.S."/>
            <person name="Coyne S.R."/>
            <person name="Lo C.C."/>
            <person name="Meincke L."/>
            <person name="Munk A.C."/>
            <person name="Koroleva G.I."/>
            <person name="Rosenzweig C.N."/>
            <person name="Palacios G.F."/>
            <person name="Redden C.L."/>
            <person name="Minogue T.D."/>
            <person name="Chain P.S."/>
        </authorList>
    </citation>
    <scope>NUCLEOTIDE SEQUENCE [LARGE SCALE GENOMIC DNA]</scope>
    <source>
        <strain evidence="2">ATCC 14581 / DSM 32 / JCM 2506 / NBRC 15308 / NCIMB 9376 / NCTC 10342 / NRRL B-14308 / VKM B-512</strain>
    </source>
</reference>
<organism evidence="1 2">
    <name type="scientific">Priestia megaterium (strain ATCC 14581 / DSM 32 / CCUG 1817 / JCM 2506 / NBRC 15308 / NCIMB 9376 / NCTC 10342 / NRRL B-14308 / VKM B-512 / Ford 19)</name>
    <name type="common">Bacillus megaterium</name>
    <dbReference type="NCBI Taxonomy" id="1348623"/>
    <lineage>
        <taxon>Bacteria</taxon>
        <taxon>Bacillati</taxon>
        <taxon>Bacillota</taxon>
        <taxon>Bacilli</taxon>
        <taxon>Bacillales</taxon>
        <taxon>Bacillaceae</taxon>
        <taxon>Priestia</taxon>
    </lineage>
</organism>
<dbReference type="AlphaFoldDB" id="A0A0B6AIG0"/>
<evidence type="ECO:0000313" key="2">
    <source>
        <dbReference type="Proteomes" id="UP000031829"/>
    </source>
</evidence>
<sequence length="377" mass="43936">MVNDLFWESSFEEMKKGYGESEDHYHCLLCGENIEKGIIYPVEGVFYEAKRYMKLHVEQQHGSVFHHLIGLDKEVTGLSDHQKNLVKFFKEGKSDSDIQKEMGIGSSSTIRNHRFTLKKKERQAKVFLTLMELLNDGEEEKKLPASTAAPRRSQRYSISDEEREKILAKNFPQGLNGPLRTFHLQEKHRLVVLEELSGHFEFGSTYTEKEVNDRLTPFYDDYAVLRRYLIEYGFLERSADGSSYWRKGETEMSMDSKDYKKQMKQLAKEVKTEGGVYQIKNLHNDKIYIGSTPNIKTLNGVKFTLKTNTHQNKELQNEWNTYGADAFSIEMLETIKREEEKALSKKDLLKLEAKWLEKLQPYGEKGYHSPKADTKEK</sequence>
<dbReference type="Gene3D" id="3.40.1440.10">
    <property type="entry name" value="GIY-YIG endonuclease"/>
    <property type="match status" value="1"/>
</dbReference>
<evidence type="ECO:0000313" key="1">
    <source>
        <dbReference type="EMBL" id="AJI24675.1"/>
    </source>
</evidence>
<dbReference type="Pfam" id="PF01541">
    <property type="entry name" value="GIY-YIG"/>
    <property type="match status" value="1"/>
</dbReference>
<gene>
    <name evidence="1" type="ORF">BG04_3463</name>
</gene>
<proteinExistence type="predicted"/>
<dbReference type="Pfam" id="PF09860">
    <property type="entry name" value="DUF2087"/>
    <property type="match status" value="1"/>
</dbReference>